<accession>A0A368FQP6</accession>
<dbReference type="OrthoDB" id="10493566at2759"/>
<feature type="non-terminal residue" evidence="2">
    <location>
        <position position="160"/>
    </location>
</feature>
<evidence type="ECO:0000313" key="2">
    <source>
        <dbReference type="EMBL" id="RCN33818.1"/>
    </source>
</evidence>
<gene>
    <name evidence="2" type="ORF">ANCCAN_20341</name>
</gene>
<proteinExistence type="predicted"/>
<dbReference type="AlphaFoldDB" id="A0A368FQP6"/>
<evidence type="ECO:0000256" key="1">
    <source>
        <dbReference type="SAM" id="MobiDB-lite"/>
    </source>
</evidence>
<name>A0A368FQP6_ANCCA</name>
<organism evidence="2 3">
    <name type="scientific">Ancylostoma caninum</name>
    <name type="common">Dog hookworm</name>
    <dbReference type="NCBI Taxonomy" id="29170"/>
    <lineage>
        <taxon>Eukaryota</taxon>
        <taxon>Metazoa</taxon>
        <taxon>Ecdysozoa</taxon>
        <taxon>Nematoda</taxon>
        <taxon>Chromadorea</taxon>
        <taxon>Rhabditida</taxon>
        <taxon>Rhabditina</taxon>
        <taxon>Rhabditomorpha</taxon>
        <taxon>Strongyloidea</taxon>
        <taxon>Ancylostomatidae</taxon>
        <taxon>Ancylostomatinae</taxon>
        <taxon>Ancylostoma</taxon>
    </lineage>
</organism>
<protein>
    <submittedName>
        <fullName evidence="2">Uncharacterized protein</fullName>
    </submittedName>
</protein>
<dbReference type="Proteomes" id="UP000252519">
    <property type="component" value="Unassembled WGS sequence"/>
</dbReference>
<keyword evidence="3" id="KW-1185">Reference proteome</keyword>
<dbReference type="EMBL" id="JOJR01000863">
    <property type="protein sequence ID" value="RCN33818.1"/>
    <property type="molecule type" value="Genomic_DNA"/>
</dbReference>
<comment type="caution">
    <text evidence="2">The sequence shown here is derived from an EMBL/GenBank/DDBJ whole genome shotgun (WGS) entry which is preliminary data.</text>
</comment>
<reference evidence="2 3" key="1">
    <citation type="submission" date="2014-10" db="EMBL/GenBank/DDBJ databases">
        <title>Draft genome of the hookworm Ancylostoma caninum.</title>
        <authorList>
            <person name="Mitreva M."/>
        </authorList>
    </citation>
    <scope>NUCLEOTIDE SEQUENCE [LARGE SCALE GENOMIC DNA]</scope>
    <source>
        <strain evidence="2 3">Baltimore</strain>
    </source>
</reference>
<feature type="region of interest" description="Disordered" evidence="1">
    <location>
        <begin position="107"/>
        <end position="160"/>
    </location>
</feature>
<sequence length="160" mass="18005">MSQPSPVPEPIPATTEIKKKVTEQRWVDQIDEVFERASQRSAEQREVETAETYVKMVDELMRDALPQAMHEATRSVTAKEYAQKIHEAPRPEVQTSTTTHVSKEAYHAGQIHKAPLPEVQTTTTQRTEAYHAGQIREAPQPKVETTTTTQVTTEAYHAGV</sequence>
<feature type="compositionally biased region" description="Low complexity" evidence="1">
    <location>
        <begin position="143"/>
        <end position="154"/>
    </location>
</feature>
<evidence type="ECO:0000313" key="3">
    <source>
        <dbReference type="Proteomes" id="UP000252519"/>
    </source>
</evidence>